<dbReference type="EMBL" id="CP060636">
    <property type="protein sequence ID" value="QNM12060.1"/>
    <property type="molecule type" value="Genomic_DNA"/>
</dbReference>
<proteinExistence type="predicted"/>
<keyword evidence="2" id="KW-1185">Reference proteome</keyword>
<evidence type="ECO:0000313" key="2">
    <source>
        <dbReference type="Proteomes" id="UP000515856"/>
    </source>
</evidence>
<dbReference type="AlphaFoldDB" id="A0A7G9GMM8"/>
<evidence type="ECO:0000313" key="1">
    <source>
        <dbReference type="EMBL" id="QNM12060.1"/>
    </source>
</evidence>
<dbReference type="KEGG" id="ehn:H9Q80_17735"/>
<evidence type="ECO:0008006" key="3">
    <source>
        <dbReference type="Google" id="ProtNLM"/>
    </source>
</evidence>
<reference evidence="1 2" key="1">
    <citation type="submission" date="2020-08" db="EMBL/GenBank/DDBJ databases">
        <authorList>
            <person name="Liu C."/>
            <person name="Sun Q."/>
        </authorList>
    </citation>
    <scope>NUCLEOTIDE SEQUENCE [LARGE SCALE GENOMIC DNA]</scope>
    <source>
        <strain evidence="1 2">NSJ-61</strain>
    </source>
</reference>
<name>A0A7G9GMM8_9FIRM</name>
<sequence length="173" mass="19798">MRKVFPLILCMLLLLSGCNKRSKQEEESMKNYETFINAVINNKGIETKSIPFDYRLVQQKLDDGSYEYEVQIDNPRVAMYDIQAIAVNQANDSNTNVYPCIGILGKDISESFNLIPYQSNPNLDYWKGIGLNGISKDKQFTLNVMVSWKDSTRANKYSVFFNCSYAEKSENEG</sequence>
<dbReference type="PROSITE" id="PS51257">
    <property type="entry name" value="PROKAR_LIPOPROTEIN"/>
    <property type="match status" value="1"/>
</dbReference>
<dbReference type="RefSeq" id="WP_117453693.1">
    <property type="nucleotide sequence ID" value="NZ_CP060636.1"/>
</dbReference>
<dbReference type="Proteomes" id="UP000515856">
    <property type="component" value="Chromosome"/>
</dbReference>
<organism evidence="1 2">
    <name type="scientific">[Eubacterium] hominis</name>
    <dbReference type="NCBI Taxonomy" id="2764325"/>
    <lineage>
        <taxon>Bacteria</taxon>
        <taxon>Bacillati</taxon>
        <taxon>Bacillota</taxon>
        <taxon>Erysipelotrichia</taxon>
        <taxon>Erysipelotrichales</taxon>
        <taxon>Erysipelotrichaceae</taxon>
        <taxon>Amedibacillus</taxon>
    </lineage>
</organism>
<accession>A0A7G9GMM8</accession>
<gene>
    <name evidence="1" type="ORF">H9Q80_17735</name>
</gene>
<protein>
    <recommendedName>
        <fullName evidence="3">Lipoprotein</fullName>
    </recommendedName>
</protein>